<name>A0ABN5IAD0_9ACTN</name>
<proteinExistence type="predicted"/>
<evidence type="ECO:0000313" key="2">
    <source>
        <dbReference type="Proteomes" id="UP000238413"/>
    </source>
</evidence>
<dbReference type="EMBL" id="CP026652">
    <property type="protein sequence ID" value="AVH59964.1"/>
    <property type="molecule type" value="Genomic_DNA"/>
</dbReference>
<organism evidence="1 2">
    <name type="scientific">Streptomyces dengpaensis</name>
    <dbReference type="NCBI Taxonomy" id="2049881"/>
    <lineage>
        <taxon>Bacteria</taxon>
        <taxon>Bacillati</taxon>
        <taxon>Actinomycetota</taxon>
        <taxon>Actinomycetes</taxon>
        <taxon>Kitasatosporales</taxon>
        <taxon>Streptomycetaceae</taxon>
        <taxon>Streptomyces</taxon>
    </lineage>
</organism>
<accession>A0ABN5IAD0</accession>
<protein>
    <submittedName>
        <fullName evidence="1">Uncharacterized protein</fullName>
    </submittedName>
</protein>
<dbReference type="RefSeq" id="WP_099500344.1">
    <property type="nucleotide sequence ID" value="NZ_CP026652.1"/>
</dbReference>
<gene>
    <name evidence="1" type="ORF">C4B68_33985</name>
</gene>
<sequence>MTDFDRDPEALAWARAKIQRHVDWLANAERETAARGNRVGAIRWRFAKNFMARKLIGGTGCVIADFDERLPETLDRIDKATPTKETP</sequence>
<dbReference type="Proteomes" id="UP000238413">
    <property type="component" value="Chromosome"/>
</dbReference>
<evidence type="ECO:0000313" key="1">
    <source>
        <dbReference type="EMBL" id="AVH59964.1"/>
    </source>
</evidence>
<reference evidence="1 2" key="1">
    <citation type="submission" date="2018-02" db="EMBL/GenBank/DDBJ databases">
        <title>Complete genome sequence of Streptomyces dengpaensis, the producer of angucyclines.</title>
        <authorList>
            <person name="Yumei L."/>
        </authorList>
    </citation>
    <scope>NUCLEOTIDE SEQUENCE [LARGE SCALE GENOMIC DNA]</scope>
    <source>
        <strain evidence="1 2">XZHG99</strain>
    </source>
</reference>
<keyword evidence="2" id="KW-1185">Reference proteome</keyword>